<dbReference type="OMA" id="CQEDENA"/>
<dbReference type="OrthoDB" id="21550at2759"/>
<evidence type="ECO:0000256" key="7">
    <source>
        <dbReference type="ARBA" id="ARBA00022884"/>
    </source>
</evidence>
<dbReference type="AlphaFoldDB" id="B3S7I4"/>
<dbReference type="GO" id="GO:0006364">
    <property type="term" value="P:rRNA processing"/>
    <property type="evidence" value="ECO:0007669"/>
    <property type="project" value="UniProtKB-KW"/>
</dbReference>
<dbReference type="GO" id="GO:0042254">
    <property type="term" value="P:ribosome biogenesis"/>
    <property type="evidence" value="ECO:0000318"/>
    <property type="project" value="GO_Central"/>
</dbReference>
<dbReference type="Gene3D" id="2.40.10.230">
    <property type="entry name" value="Probable tRNA pseudouridine synthase domain"/>
    <property type="match status" value="1"/>
</dbReference>
<dbReference type="GO" id="GO:0005634">
    <property type="term" value="C:nucleus"/>
    <property type="evidence" value="ECO:0007669"/>
    <property type="project" value="UniProtKB-SubCell"/>
</dbReference>
<keyword evidence="4" id="KW-0690">Ribosome biogenesis</keyword>
<dbReference type="PANTHER" id="PTHR31633">
    <property type="entry name" value="H/ACA RIBONUCLEOPROTEIN COMPLEX NON-CORE SUBUNIT NAF1"/>
    <property type="match status" value="1"/>
</dbReference>
<evidence type="ECO:0000256" key="6">
    <source>
        <dbReference type="ARBA" id="ARBA00022553"/>
    </source>
</evidence>
<feature type="region of interest" description="Disordered" evidence="9">
    <location>
        <begin position="586"/>
        <end position="605"/>
    </location>
</feature>
<dbReference type="STRING" id="10228.B3S7I4"/>
<dbReference type="RefSeq" id="XP_002116170.1">
    <property type="nucleotide sequence ID" value="XM_002116134.1"/>
</dbReference>
<keyword evidence="11" id="KW-1185">Reference proteome</keyword>
<dbReference type="HOGENOM" id="CLU_451556_0_0_1"/>
<dbReference type="FunCoup" id="B3S7I4">
    <property type="interactions" value="727"/>
</dbReference>
<evidence type="ECO:0000256" key="4">
    <source>
        <dbReference type="ARBA" id="ARBA00022517"/>
    </source>
</evidence>
<dbReference type="PANTHER" id="PTHR31633:SF1">
    <property type="entry name" value="H_ACA RIBONUCLEOPROTEIN COMPLEX NON-CORE SUBUNIT NAF1"/>
    <property type="match status" value="1"/>
</dbReference>
<proteinExistence type="inferred from homology"/>
<dbReference type="InParanoid" id="B3S7I4"/>
<accession>B3S7I4</accession>
<comment type="subcellular location">
    <subcellularLocation>
        <location evidence="1">Nucleus</location>
    </subcellularLocation>
</comment>
<dbReference type="Proteomes" id="UP000009022">
    <property type="component" value="Unassembled WGS sequence"/>
</dbReference>
<dbReference type="FunFam" id="2.40.10.230:FF:000002">
    <property type="entry name" value="H/ACA ribonucleoprotein complex non-core subunit NAF1"/>
    <property type="match status" value="1"/>
</dbReference>
<gene>
    <name evidence="10" type="ORF">TRIADDRAFT_60177</name>
</gene>
<dbReference type="GO" id="GO:0043489">
    <property type="term" value="P:RNA stabilization"/>
    <property type="evidence" value="ECO:0007669"/>
    <property type="project" value="UniProtKB-ARBA"/>
</dbReference>
<evidence type="ECO:0000256" key="5">
    <source>
        <dbReference type="ARBA" id="ARBA00022552"/>
    </source>
</evidence>
<dbReference type="Pfam" id="PF04410">
    <property type="entry name" value="Gar1"/>
    <property type="match status" value="1"/>
</dbReference>
<feature type="compositionally biased region" description="Basic and acidic residues" evidence="9">
    <location>
        <begin position="402"/>
        <end position="429"/>
    </location>
</feature>
<feature type="compositionally biased region" description="Polar residues" evidence="9">
    <location>
        <begin position="481"/>
        <end position="495"/>
    </location>
</feature>
<dbReference type="InterPro" id="IPR007504">
    <property type="entry name" value="H/ACA_rnp_Gar1/Naf1"/>
</dbReference>
<feature type="region of interest" description="Disordered" evidence="9">
    <location>
        <begin position="161"/>
        <end position="197"/>
    </location>
</feature>
<dbReference type="GO" id="GO:0000493">
    <property type="term" value="P:box H/ACA snoRNP assembly"/>
    <property type="evidence" value="ECO:0000318"/>
    <property type="project" value="GO_Central"/>
</dbReference>
<dbReference type="KEGG" id="tad:TRIADDRAFT_60177"/>
<comment type="similarity">
    <text evidence="2">Belongs to the NAF1 family.</text>
</comment>
<evidence type="ECO:0000256" key="8">
    <source>
        <dbReference type="ARBA" id="ARBA00023242"/>
    </source>
</evidence>
<evidence type="ECO:0000313" key="11">
    <source>
        <dbReference type="Proteomes" id="UP000009022"/>
    </source>
</evidence>
<evidence type="ECO:0000313" key="10">
    <source>
        <dbReference type="EMBL" id="EDV21203.1"/>
    </source>
</evidence>
<dbReference type="GO" id="GO:0001522">
    <property type="term" value="P:pseudouridine synthesis"/>
    <property type="evidence" value="ECO:0007669"/>
    <property type="project" value="InterPro"/>
</dbReference>
<reference evidence="10 11" key="1">
    <citation type="journal article" date="2008" name="Nature">
        <title>The Trichoplax genome and the nature of placozoans.</title>
        <authorList>
            <person name="Srivastava M."/>
            <person name="Begovic E."/>
            <person name="Chapman J."/>
            <person name="Putnam N.H."/>
            <person name="Hellsten U."/>
            <person name="Kawashima T."/>
            <person name="Kuo A."/>
            <person name="Mitros T."/>
            <person name="Salamov A."/>
            <person name="Carpenter M.L."/>
            <person name="Signorovitch A.Y."/>
            <person name="Moreno M.A."/>
            <person name="Kamm K."/>
            <person name="Grimwood J."/>
            <person name="Schmutz J."/>
            <person name="Shapiro H."/>
            <person name="Grigoriev I.V."/>
            <person name="Buss L.W."/>
            <person name="Schierwater B."/>
            <person name="Dellaporta S.L."/>
            <person name="Rokhsar D.S."/>
        </authorList>
    </citation>
    <scope>NUCLEOTIDE SEQUENCE [LARGE SCALE GENOMIC DNA]</scope>
    <source>
        <strain evidence="10 11">Grell-BS-1999</strain>
    </source>
</reference>
<dbReference type="GeneID" id="6757383"/>
<keyword evidence="7" id="KW-0694">RNA-binding</keyword>
<dbReference type="GO" id="GO:0003723">
    <property type="term" value="F:RNA binding"/>
    <property type="evidence" value="ECO:0000318"/>
    <property type="project" value="GO_Central"/>
</dbReference>
<dbReference type="EMBL" id="DS985254">
    <property type="protein sequence ID" value="EDV21203.1"/>
    <property type="molecule type" value="Genomic_DNA"/>
</dbReference>
<keyword evidence="6" id="KW-0597">Phosphoprotein</keyword>
<evidence type="ECO:0000256" key="2">
    <source>
        <dbReference type="ARBA" id="ARBA00009801"/>
    </source>
</evidence>
<dbReference type="SUPFAM" id="SSF50447">
    <property type="entry name" value="Translation proteins"/>
    <property type="match status" value="1"/>
</dbReference>
<feature type="compositionally biased region" description="Basic and acidic residues" evidence="9">
    <location>
        <begin position="183"/>
        <end position="194"/>
    </location>
</feature>
<keyword evidence="5" id="KW-0698">rRNA processing</keyword>
<feature type="region of interest" description="Disordered" evidence="9">
    <location>
        <begin position="402"/>
        <end position="504"/>
    </location>
</feature>
<keyword evidence="8" id="KW-0539">Nucleus</keyword>
<dbReference type="InterPro" id="IPR038664">
    <property type="entry name" value="Gar1/Naf1_Cbf5-bd_sf"/>
</dbReference>
<evidence type="ECO:0000256" key="1">
    <source>
        <dbReference type="ARBA" id="ARBA00004123"/>
    </source>
</evidence>
<feature type="compositionally biased region" description="Basic and acidic residues" evidence="9">
    <location>
        <begin position="9"/>
        <end position="21"/>
    </location>
</feature>
<feature type="region of interest" description="Disordered" evidence="9">
    <location>
        <begin position="1"/>
        <end position="33"/>
    </location>
</feature>
<dbReference type="InterPro" id="IPR009000">
    <property type="entry name" value="Transl_B-barrel_sf"/>
</dbReference>
<sequence length="605" mass="67950">MDELPQVDSDNKPLIFHDDAISNHPNTQSPIKMNEDCIEDNDITVRDHEINPFQASSDQAGPMENDHDRSLVGNIVYAPNQMEIDTNSNLNRAADEVKIVELTFDTQKTSLNANLYESSSIKPVEKDVSKSNTDETFAVSGQTDTLLQVSCSDTQENNEMQISEPAMDYFGDEDGEIRSNTSIHKDESENRKSDAQCQPLLADSQPQLESNMKVCQEDENALKMPIHPSVPEGQSDEDELPSSSDSSDNEGSDSCRSLDGNVEEIGPDKFRSAPTVEGELTLENLPEVEEIDFKLDESIAMQNIGSISSVIDTLVIVKANALAPALDIDSLLFLENRLCIGKIFETFGPVNSPYYSLRFNSKSAIERMDLIPSIVVYSAPEVKDFTGYVLIEQLRRVKGSDASWKNDIEPPPDHIEYSDDEKERQEKARLRNNGKDNLPQSDKKPKSNKRRGNKRQYDRQHGVNQTGFNRGHTRNSYGLFGSNSKLQQNSWNNPRNRSDKSDFTPTSFNFNGNYAYQMPVQFSNNSYTYPLNATPTNSNQPSSYMPSHSMIPGQSQLGYTYNEQSRPTVPQFSSPYEMYQSYSSTGTVSYNQPWLPPDPKADHEQ</sequence>
<dbReference type="InterPro" id="IPR040309">
    <property type="entry name" value="Naf1"/>
</dbReference>
<name>B3S7I4_TRIAD</name>
<evidence type="ECO:0000256" key="9">
    <source>
        <dbReference type="SAM" id="MobiDB-lite"/>
    </source>
</evidence>
<dbReference type="PhylomeDB" id="B3S7I4"/>
<protein>
    <recommendedName>
        <fullName evidence="3">H/ACA ribonucleoprotein complex non-core subunit NAF1</fullName>
    </recommendedName>
</protein>
<evidence type="ECO:0000256" key="3">
    <source>
        <dbReference type="ARBA" id="ARBA00021438"/>
    </source>
</evidence>
<dbReference type="eggNOG" id="KOG2236">
    <property type="taxonomic scope" value="Eukaryota"/>
</dbReference>
<dbReference type="CTD" id="6757383"/>
<feature type="region of interest" description="Disordered" evidence="9">
    <location>
        <begin position="225"/>
        <end position="273"/>
    </location>
</feature>
<dbReference type="GO" id="GO:0005732">
    <property type="term" value="C:sno(s)RNA-containing ribonucleoprotein complex"/>
    <property type="evidence" value="ECO:0000318"/>
    <property type="project" value="GO_Central"/>
</dbReference>
<organism evidence="10 11">
    <name type="scientific">Trichoplax adhaerens</name>
    <name type="common">Trichoplax reptans</name>
    <dbReference type="NCBI Taxonomy" id="10228"/>
    <lineage>
        <taxon>Eukaryota</taxon>
        <taxon>Metazoa</taxon>
        <taxon>Placozoa</taxon>
        <taxon>Uniplacotomia</taxon>
        <taxon>Trichoplacea</taxon>
        <taxon>Trichoplacidae</taxon>
        <taxon>Trichoplax</taxon>
    </lineage>
</organism>